<dbReference type="Proteomes" id="UP001218188">
    <property type="component" value="Unassembled WGS sequence"/>
</dbReference>
<evidence type="ECO:0000313" key="2">
    <source>
        <dbReference type="Proteomes" id="UP001218188"/>
    </source>
</evidence>
<accession>A0AAD6TB53</accession>
<keyword evidence="2" id="KW-1185">Reference proteome</keyword>
<evidence type="ECO:0000313" key="1">
    <source>
        <dbReference type="EMBL" id="KAJ7041148.1"/>
    </source>
</evidence>
<protein>
    <submittedName>
        <fullName evidence="1">Uncharacterized protein</fullName>
    </submittedName>
</protein>
<proteinExistence type="predicted"/>
<sequence length="302" mass="34888">MSNLPALWCSCAPLSLFGALLPTFYLNPGLNWQWKWRNQVYSKCRLLTIAIVPYLSGAPHFYTCSLEVARQIVSIYAHVWEKRLSMRQMVEAEGRSDKTVHYVPAINKITISPPRQAALILISRCAFGQPLLCYTLKTRRECHSCLQDGCTHFQFKGLRDMERAYTSLAPFMKKLLRPSGRSNVRKDVFRLMIRASEVEGALRMSDDERKHLSDALRRPRQPSVFQRRSTTFGCSSDSVYGHNLEIVLESVIQNKKNIRVAGYPQARDPTRTRERGYGYGSARQYPRETRGDHYVFLMISWR</sequence>
<name>A0AAD6TB53_9AGAR</name>
<reference evidence="1" key="1">
    <citation type="submission" date="2023-03" db="EMBL/GenBank/DDBJ databases">
        <title>Massive genome expansion in bonnet fungi (Mycena s.s.) driven by repeated elements and novel gene families across ecological guilds.</title>
        <authorList>
            <consortium name="Lawrence Berkeley National Laboratory"/>
            <person name="Harder C.B."/>
            <person name="Miyauchi S."/>
            <person name="Viragh M."/>
            <person name="Kuo A."/>
            <person name="Thoen E."/>
            <person name="Andreopoulos B."/>
            <person name="Lu D."/>
            <person name="Skrede I."/>
            <person name="Drula E."/>
            <person name="Henrissat B."/>
            <person name="Morin E."/>
            <person name="Kohler A."/>
            <person name="Barry K."/>
            <person name="LaButti K."/>
            <person name="Morin E."/>
            <person name="Salamov A."/>
            <person name="Lipzen A."/>
            <person name="Mereny Z."/>
            <person name="Hegedus B."/>
            <person name="Baldrian P."/>
            <person name="Stursova M."/>
            <person name="Weitz H."/>
            <person name="Taylor A."/>
            <person name="Grigoriev I.V."/>
            <person name="Nagy L.G."/>
            <person name="Martin F."/>
            <person name="Kauserud H."/>
        </authorList>
    </citation>
    <scope>NUCLEOTIDE SEQUENCE</scope>
    <source>
        <strain evidence="1">CBHHK200</strain>
    </source>
</reference>
<comment type="caution">
    <text evidence="1">The sequence shown here is derived from an EMBL/GenBank/DDBJ whole genome shotgun (WGS) entry which is preliminary data.</text>
</comment>
<gene>
    <name evidence="1" type="ORF">C8F04DRAFT_1177355</name>
</gene>
<organism evidence="1 2">
    <name type="scientific">Mycena alexandri</name>
    <dbReference type="NCBI Taxonomy" id="1745969"/>
    <lineage>
        <taxon>Eukaryota</taxon>
        <taxon>Fungi</taxon>
        <taxon>Dikarya</taxon>
        <taxon>Basidiomycota</taxon>
        <taxon>Agaricomycotina</taxon>
        <taxon>Agaricomycetes</taxon>
        <taxon>Agaricomycetidae</taxon>
        <taxon>Agaricales</taxon>
        <taxon>Marasmiineae</taxon>
        <taxon>Mycenaceae</taxon>
        <taxon>Mycena</taxon>
    </lineage>
</organism>
<dbReference type="AlphaFoldDB" id="A0AAD6TB53"/>
<dbReference type="EMBL" id="JARJCM010000018">
    <property type="protein sequence ID" value="KAJ7041148.1"/>
    <property type="molecule type" value="Genomic_DNA"/>
</dbReference>